<dbReference type="Proteomes" id="UP000314982">
    <property type="component" value="Unassembled WGS sequence"/>
</dbReference>
<dbReference type="InterPro" id="IPR051709">
    <property type="entry name" value="Ub-ligase/GTPase-reg"/>
</dbReference>
<feature type="repeat" description="RCC1" evidence="2">
    <location>
        <begin position="31"/>
        <end position="83"/>
    </location>
</feature>
<dbReference type="PROSITE" id="PS00626">
    <property type="entry name" value="RCC1_2"/>
    <property type="match status" value="1"/>
</dbReference>
<dbReference type="PANTHER" id="PTHR45622:SF76">
    <property type="entry name" value="HECT AND RLD DOMAIN CONTAINING E3 UBIQUITIN LIGASE 4, ISOFORM C"/>
    <property type="match status" value="1"/>
</dbReference>
<name>A0A4W5PCB8_9TELE</name>
<dbReference type="Pfam" id="PF00415">
    <property type="entry name" value="RCC1"/>
    <property type="match status" value="3"/>
</dbReference>
<dbReference type="Ensembl" id="ENSHHUT00000060586.1">
    <property type="protein sequence ID" value="ENSHHUP00000058584.1"/>
    <property type="gene ID" value="ENSHHUG00000034831.1"/>
</dbReference>
<keyword evidence="4" id="KW-1185">Reference proteome</keyword>
<evidence type="ECO:0000313" key="4">
    <source>
        <dbReference type="Proteomes" id="UP000314982"/>
    </source>
</evidence>
<reference evidence="3" key="2">
    <citation type="submission" date="2025-08" db="UniProtKB">
        <authorList>
            <consortium name="Ensembl"/>
        </authorList>
    </citation>
    <scope>IDENTIFICATION</scope>
</reference>
<protein>
    <submittedName>
        <fullName evidence="3">Uncharacterized protein</fullName>
    </submittedName>
</protein>
<reference evidence="3" key="3">
    <citation type="submission" date="2025-09" db="UniProtKB">
        <authorList>
            <consortium name="Ensembl"/>
        </authorList>
    </citation>
    <scope>IDENTIFICATION</scope>
</reference>
<dbReference type="PRINTS" id="PR00633">
    <property type="entry name" value="RCCNDNSATION"/>
</dbReference>
<organism evidence="3 4">
    <name type="scientific">Hucho hucho</name>
    <name type="common">huchen</name>
    <dbReference type="NCBI Taxonomy" id="62062"/>
    <lineage>
        <taxon>Eukaryota</taxon>
        <taxon>Metazoa</taxon>
        <taxon>Chordata</taxon>
        <taxon>Craniata</taxon>
        <taxon>Vertebrata</taxon>
        <taxon>Euteleostomi</taxon>
        <taxon>Actinopterygii</taxon>
        <taxon>Neopterygii</taxon>
        <taxon>Teleostei</taxon>
        <taxon>Protacanthopterygii</taxon>
        <taxon>Salmoniformes</taxon>
        <taxon>Salmonidae</taxon>
        <taxon>Salmoninae</taxon>
        <taxon>Hucho</taxon>
    </lineage>
</organism>
<dbReference type="GO" id="GO:0061630">
    <property type="term" value="F:ubiquitin protein ligase activity"/>
    <property type="evidence" value="ECO:0007669"/>
    <property type="project" value="TreeGrafter"/>
</dbReference>
<dbReference type="Gene3D" id="2.130.10.30">
    <property type="entry name" value="Regulator of chromosome condensation 1/beta-lactamase-inhibitor protein II"/>
    <property type="match status" value="1"/>
</dbReference>
<sequence>IPALVRTLTGVPVTQVAAGGTHTLALTLPDGKVFTWGQNSSGQLGLGKGEPSTLSPQPVKSLSGIPLAQITAGGDHSFALTLSGAVFGWGKNSAGQLGLGDTIGTVYTKISMLMYFH</sequence>
<dbReference type="GO" id="GO:0005737">
    <property type="term" value="C:cytoplasm"/>
    <property type="evidence" value="ECO:0007669"/>
    <property type="project" value="TreeGrafter"/>
</dbReference>
<dbReference type="GO" id="GO:0006511">
    <property type="term" value="P:ubiquitin-dependent protein catabolic process"/>
    <property type="evidence" value="ECO:0007669"/>
    <property type="project" value="TreeGrafter"/>
</dbReference>
<dbReference type="GeneTree" id="ENSGT00940000163989"/>
<dbReference type="SUPFAM" id="SSF50985">
    <property type="entry name" value="RCC1/BLIP-II"/>
    <property type="match status" value="1"/>
</dbReference>
<feature type="repeat" description="RCC1" evidence="2">
    <location>
        <begin position="1"/>
        <end position="29"/>
    </location>
</feature>
<evidence type="ECO:0000313" key="3">
    <source>
        <dbReference type="Ensembl" id="ENSHHUP00000058584.1"/>
    </source>
</evidence>
<dbReference type="AlphaFoldDB" id="A0A4W5PCB8"/>
<dbReference type="PANTHER" id="PTHR45622">
    <property type="entry name" value="UBIQUITIN-PROTEIN LIGASE E3A-RELATED"/>
    <property type="match status" value="1"/>
</dbReference>
<dbReference type="InterPro" id="IPR009091">
    <property type="entry name" value="RCC1/BLIP-II"/>
</dbReference>
<dbReference type="GO" id="GO:0016567">
    <property type="term" value="P:protein ubiquitination"/>
    <property type="evidence" value="ECO:0007669"/>
    <property type="project" value="TreeGrafter"/>
</dbReference>
<evidence type="ECO:0000256" key="2">
    <source>
        <dbReference type="PROSITE-ProRule" id="PRU00235"/>
    </source>
</evidence>
<reference evidence="4" key="1">
    <citation type="submission" date="2018-06" db="EMBL/GenBank/DDBJ databases">
        <title>Genome assembly of Danube salmon.</title>
        <authorList>
            <person name="Macqueen D.J."/>
            <person name="Gundappa M.K."/>
        </authorList>
    </citation>
    <scope>NUCLEOTIDE SEQUENCE [LARGE SCALE GENOMIC DNA]</scope>
</reference>
<keyword evidence="1" id="KW-0677">Repeat</keyword>
<dbReference type="PROSITE" id="PS50012">
    <property type="entry name" value="RCC1_3"/>
    <property type="match status" value="2"/>
</dbReference>
<proteinExistence type="predicted"/>
<evidence type="ECO:0000256" key="1">
    <source>
        <dbReference type="ARBA" id="ARBA00022737"/>
    </source>
</evidence>
<accession>A0A4W5PCB8</accession>
<dbReference type="InterPro" id="IPR000408">
    <property type="entry name" value="Reg_chr_condens"/>
</dbReference>